<sequence length="106" mass="12083">MGRAFEDGACQRWGVRAVCREGDTEPDCVMINSVSNQPMVSDMLNGYGHVYCFLDNGDVGRKTMEEIRRQCEGLTNKAAHYLPHKDLDKFLQHRMKKAVETCTELK</sequence>
<protein>
    <recommendedName>
        <fullName evidence="3">Toprim domain-containing protein</fullName>
    </recommendedName>
</protein>
<evidence type="ECO:0008006" key="3">
    <source>
        <dbReference type="Google" id="ProtNLM"/>
    </source>
</evidence>
<dbReference type="EMBL" id="JAQPYX010000116">
    <property type="protein sequence ID" value="MDC7150345.1"/>
    <property type="molecule type" value="Genomic_DNA"/>
</dbReference>
<dbReference type="Proteomes" id="UP001213646">
    <property type="component" value="Unassembled WGS sequence"/>
</dbReference>
<dbReference type="AlphaFoldDB" id="A0AAW6I501"/>
<gene>
    <name evidence="1" type="ORF">PQG89_13075</name>
</gene>
<comment type="caution">
    <text evidence="1">The sequence shown here is derived from an EMBL/GenBank/DDBJ whole genome shotgun (WGS) entry which is preliminary data.</text>
</comment>
<evidence type="ECO:0000313" key="1">
    <source>
        <dbReference type="EMBL" id="MDC7150345.1"/>
    </source>
</evidence>
<evidence type="ECO:0000313" key="2">
    <source>
        <dbReference type="Proteomes" id="UP001213646"/>
    </source>
</evidence>
<dbReference type="RefSeq" id="WP_087339111.1">
    <property type="nucleotide sequence ID" value="NZ_JAQPYW010000122.1"/>
</dbReference>
<dbReference type="Gene3D" id="3.40.1360.10">
    <property type="match status" value="1"/>
</dbReference>
<proteinExistence type="predicted"/>
<reference evidence="1" key="1">
    <citation type="submission" date="2023-01" db="EMBL/GenBank/DDBJ databases">
        <title>Exploring GABA producing Bacteroides strains toward improving mental health.</title>
        <authorList>
            <person name="Yousuf B."/>
            <person name="Bouhlel N.E."/>
            <person name="Mottawea W."/>
            <person name="Hammami R."/>
        </authorList>
    </citation>
    <scope>NUCLEOTIDE SEQUENCE</scope>
    <source>
        <strain evidence="1">UO.H1047</strain>
    </source>
</reference>
<accession>A0AAW6I501</accession>
<name>A0AAW6I501_9BACT</name>
<organism evidence="1 2">
    <name type="scientific">Parabacteroides johnsonii</name>
    <dbReference type="NCBI Taxonomy" id="387661"/>
    <lineage>
        <taxon>Bacteria</taxon>
        <taxon>Pseudomonadati</taxon>
        <taxon>Bacteroidota</taxon>
        <taxon>Bacteroidia</taxon>
        <taxon>Bacteroidales</taxon>
        <taxon>Tannerellaceae</taxon>
        <taxon>Parabacteroides</taxon>
    </lineage>
</organism>